<dbReference type="PROSITE" id="PS00914">
    <property type="entry name" value="SYNTAXIN"/>
    <property type="match status" value="1"/>
</dbReference>
<evidence type="ECO:0000256" key="6">
    <source>
        <dbReference type="ARBA" id="ARBA00022989"/>
    </source>
</evidence>
<evidence type="ECO:0000256" key="8">
    <source>
        <dbReference type="ARBA" id="ARBA00023054"/>
    </source>
</evidence>
<dbReference type="GO" id="GO:0006886">
    <property type="term" value="P:intracellular protein transport"/>
    <property type="evidence" value="ECO:0007669"/>
    <property type="project" value="InterPro"/>
</dbReference>
<dbReference type="GO" id="GO:0031201">
    <property type="term" value="C:SNARE complex"/>
    <property type="evidence" value="ECO:0007669"/>
    <property type="project" value="TreeGrafter"/>
</dbReference>
<dbReference type="PANTHER" id="PTHR19957">
    <property type="entry name" value="SYNTAXIN"/>
    <property type="match status" value="1"/>
</dbReference>
<dbReference type="SUPFAM" id="SSF47661">
    <property type="entry name" value="t-snare proteins"/>
    <property type="match status" value="1"/>
</dbReference>
<evidence type="ECO:0000259" key="10">
    <source>
        <dbReference type="PROSITE" id="PS50192"/>
    </source>
</evidence>
<dbReference type="CDD" id="cd15845">
    <property type="entry name" value="SNARE_syntaxin16"/>
    <property type="match status" value="1"/>
</dbReference>
<dbReference type="GO" id="GO:0000139">
    <property type="term" value="C:Golgi membrane"/>
    <property type="evidence" value="ECO:0007669"/>
    <property type="project" value="UniProtKB-SubCell"/>
</dbReference>
<comment type="similarity">
    <text evidence="2">Belongs to the syntaxin family.</text>
</comment>
<proteinExistence type="inferred from homology"/>
<evidence type="ECO:0000256" key="4">
    <source>
        <dbReference type="ARBA" id="ARBA00022692"/>
    </source>
</evidence>
<keyword evidence="7" id="KW-0333">Golgi apparatus</keyword>
<comment type="subcellular location">
    <subcellularLocation>
        <location evidence="1">Golgi apparatus membrane</location>
        <topology evidence="1">Single-pass type IV membrane protein</topology>
    </subcellularLocation>
</comment>
<protein>
    <recommendedName>
        <fullName evidence="10">t-SNARE coiled-coil homology domain-containing protein</fullName>
    </recommendedName>
</protein>
<evidence type="ECO:0000256" key="1">
    <source>
        <dbReference type="ARBA" id="ARBA00004409"/>
    </source>
</evidence>
<evidence type="ECO:0000256" key="9">
    <source>
        <dbReference type="ARBA" id="ARBA00023136"/>
    </source>
</evidence>
<dbReference type="Gene3D" id="1.20.58.70">
    <property type="match status" value="1"/>
</dbReference>
<evidence type="ECO:0000313" key="11">
    <source>
        <dbReference type="EMBL" id="KAK6915645.1"/>
    </source>
</evidence>
<accession>A0AAN8YX82</accession>
<keyword evidence="12" id="KW-1185">Reference proteome</keyword>
<dbReference type="SMART" id="SM00397">
    <property type="entry name" value="t_SNARE"/>
    <property type="match status" value="1"/>
</dbReference>
<keyword evidence="3" id="KW-0813">Transport</keyword>
<dbReference type="Proteomes" id="UP001370490">
    <property type="component" value="Unassembled WGS sequence"/>
</dbReference>
<sequence>MATRNLTILYRKYRDALKTVRVTTTSYSSSPPSSSSDAVIELVNSSLLNPHPFYKPLSTMMMEISVKAHAKALMPAFGVGIEDQAVSCNRPAKSFGGAAQKKKSPCLKRLKLQKVAISEHQMIRIKQSEAFTVAREKEIQQVAESVNELAQIMKDLSILVIDQGSIVDQIDYNIQNVATPTEEGLKTAAGMRNGACGHVLHYVGSPGPQGGILSEALKDLSTRPETGICRSNVNLCRINDKECTSDMALWAEPINGMPKCSRKPCSEKQVSNSRAIPHQSSRFNLKTDITVRKTLFMISPKPVAPQPFSRNAVTTDYLHAQVRKRPPDCYSNKDMK</sequence>
<evidence type="ECO:0000313" key="12">
    <source>
        <dbReference type="Proteomes" id="UP001370490"/>
    </source>
</evidence>
<gene>
    <name evidence="11" type="ORF">RJ641_020762</name>
</gene>
<dbReference type="GO" id="GO:0006906">
    <property type="term" value="P:vesicle fusion"/>
    <property type="evidence" value="ECO:0007669"/>
    <property type="project" value="TreeGrafter"/>
</dbReference>
<dbReference type="InterPro" id="IPR045242">
    <property type="entry name" value="Syntaxin"/>
</dbReference>
<feature type="domain" description="T-SNARE coiled-coil homology" evidence="10">
    <location>
        <begin position="129"/>
        <end position="191"/>
    </location>
</feature>
<evidence type="ECO:0000256" key="2">
    <source>
        <dbReference type="ARBA" id="ARBA00009063"/>
    </source>
</evidence>
<keyword evidence="5" id="KW-0653">Protein transport</keyword>
<dbReference type="PROSITE" id="PS50192">
    <property type="entry name" value="T_SNARE"/>
    <property type="match status" value="1"/>
</dbReference>
<dbReference type="InterPro" id="IPR006012">
    <property type="entry name" value="Syntaxin/epimorphin_CS"/>
</dbReference>
<dbReference type="GO" id="GO:0005484">
    <property type="term" value="F:SNAP receptor activity"/>
    <property type="evidence" value="ECO:0007669"/>
    <property type="project" value="InterPro"/>
</dbReference>
<evidence type="ECO:0000256" key="3">
    <source>
        <dbReference type="ARBA" id="ARBA00022448"/>
    </source>
</evidence>
<dbReference type="GO" id="GO:0000149">
    <property type="term" value="F:SNARE binding"/>
    <property type="evidence" value="ECO:0007669"/>
    <property type="project" value="TreeGrafter"/>
</dbReference>
<comment type="caution">
    <text evidence="11">The sequence shown here is derived from an EMBL/GenBank/DDBJ whole genome shotgun (WGS) entry which is preliminary data.</text>
</comment>
<keyword evidence="9" id="KW-0472">Membrane</keyword>
<dbReference type="EMBL" id="JBAMMX010000025">
    <property type="protein sequence ID" value="KAK6915645.1"/>
    <property type="molecule type" value="Genomic_DNA"/>
</dbReference>
<organism evidence="11 12">
    <name type="scientific">Dillenia turbinata</name>
    <dbReference type="NCBI Taxonomy" id="194707"/>
    <lineage>
        <taxon>Eukaryota</taxon>
        <taxon>Viridiplantae</taxon>
        <taxon>Streptophyta</taxon>
        <taxon>Embryophyta</taxon>
        <taxon>Tracheophyta</taxon>
        <taxon>Spermatophyta</taxon>
        <taxon>Magnoliopsida</taxon>
        <taxon>eudicotyledons</taxon>
        <taxon>Gunneridae</taxon>
        <taxon>Pentapetalae</taxon>
        <taxon>Dilleniales</taxon>
        <taxon>Dilleniaceae</taxon>
        <taxon>Dillenia</taxon>
    </lineage>
</organism>
<keyword evidence="4" id="KW-0812">Transmembrane</keyword>
<keyword evidence="6" id="KW-1133">Transmembrane helix</keyword>
<dbReference type="GO" id="GO:0048278">
    <property type="term" value="P:vesicle docking"/>
    <property type="evidence" value="ECO:0007669"/>
    <property type="project" value="TreeGrafter"/>
</dbReference>
<evidence type="ECO:0000256" key="7">
    <source>
        <dbReference type="ARBA" id="ARBA00023034"/>
    </source>
</evidence>
<dbReference type="PANTHER" id="PTHR19957:SF83">
    <property type="entry name" value="SYNTAXIN-16"/>
    <property type="match status" value="1"/>
</dbReference>
<reference evidence="11 12" key="1">
    <citation type="submission" date="2023-12" db="EMBL/GenBank/DDBJ databases">
        <title>A high-quality genome assembly for Dillenia turbinata (Dilleniales).</title>
        <authorList>
            <person name="Chanderbali A."/>
        </authorList>
    </citation>
    <scope>NUCLEOTIDE SEQUENCE [LARGE SCALE GENOMIC DNA]</scope>
    <source>
        <strain evidence="11">LSX21</strain>
        <tissue evidence="11">Leaf</tissue>
    </source>
</reference>
<evidence type="ECO:0000256" key="5">
    <source>
        <dbReference type="ARBA" id="ARBA00022927"/>
    </source>
</evidence>
<dbReference type="AlphaFoldDB" id="A0AAN8YX82"/>
<dbReference type="InterPro" id="IPR000727">
    <property type="entry name" value="T_SNARE_dom"/>
</dbReference>
<keyword evidence="8" id="KW-0175">Coiled coil</keyword>
<name>A0AAN8YX82_9MAGN</name>
<dbReference type="InterPro" id="IPR010989">
    <property type="entry name" value="SNARE"/>
</dbReference>